<keyword evidence="3" id="KW-1185">Reference proteome</keyword>
<proteinExistence type="predicted"/>
<dbReference type="EMBL" id="VLLN01000027">
    <property type="protein sequence ID" value="TWJ16428.1"/>
    <property type="molecule type" value="Genomic_DNA"/>
</dbReference>
<accession>A0A562VF05</accession>
<dbReference type="RefSeq" id="WP_145024905.1">
    <property type="nucleotide sequence ID" value="NZ_VLLN01000027.1"/>
</dbReference>
<name>A0A562VF05_9BACT</name>
<gene>
    <name evidence="2" type="ORF">JN12_03369</name>
</gene>
<dbReference type="Proteomes" id="UP000319449">
    <property type="component" value="Unassembled WGS sequence"/>
</dbReference>
<reference evidence="2 3" key="1">
    <citation type="submission" date="2019-07" db="EMBL/GenBank/DDBJ databases">
        <title>Genomic Encyclopedia of Archaeal and Bacterial Type Strains, Phase II (KMG-II): from individual species to whole genera.</title>
        <authorList>
            <person name="Goeker M."/>
        </authorList>
    </citation>
    <scope>NUCLEOTIDE SEQUENCE [LARGE SCALE GENOMIC DNA]</scope>
    <source>
        <strain evidence="2 3">ATCC BAA-1139</strain>
    </source>
</reference>
<organism evidence="2 3">
    <name type="scientific">Geobacter argillaceus</name>
    <dbReference type="NCBI Taxonomy" id="345631"/>
    <lineage>
        <taxon>Bacteria</taxon>
        <taxon>Pseudomonadati</taxon>
        <taxon>Thermodesulfobacteriota</taxon>
        <taxon>Desulfuromonadia</taxon>
        <taxon>Geobacterales</taxon>
        <taxon>Geobacteraceae</taxon>
        <taxon>Geobacter</taxon>
    </lineage>
</organism>
<dbReference type="GO" id="GO:0035438">
    <property type="term" value="F:cyclic-di-GMP binding"/>
    <property type="evidence" value="ECO:0007669"/>
    <property type="project" value="InterPro"/>
</dbReference>
<evidence type="ECO:0000313" key="3">
    <source>
        <dbReference type="Proteomes" id="UP000319449"/>
    </source>
</evidence>
<comment type="caution">
    <text evidence="2">The sequence shown here is derived from an EMBL/GenBank/DDBJ whole genome shotgun (WGS) entry which is preliminary data.</text>
</comment>
<dbReference type="OrthoDB" id="9827921at2"/>
<dbReference type="Pfam" id="PF07238">
    <property type="entry name" value="PilZ"/>
    <property type="match status" value="1"/>
</dbReference>
<sequence length="241" mass="26725">MKELGNVFKTGTNLSVSVNSPCGYTLIEGAVAAKSDRGELRLVFPAAISPKMDHIPVGTQLFLSTEIDGEIYAYNGMIASHKDRPFVTVKVFERVPALEKRQHRRVSINLPMYCSVVDDTGAFRVIHDGRKVNGRHVNTDLSLSAGGFKVKTPFRIETDTMAIAVFFYPDESEHVVPVLSSSVYSHPAPAGGNYITGFRFSLIDERDRKKIDRLVTDMISEGNPAHRARKLPACLTRMQNN</sequence>
<feature type="domain" description="PilZ" evidence="1">
    <location>
        <begin position="99"/>
        <end position="216"/>
    </location>
</feature>
<protein>
    <submittedName>
        <fullName evidence="2">PilZ domain-containing protein</fullName>
    </submittedName>
</protein>
<evidence type="ECO:0000259" key="1">
    <source>
        <dbReference type="Pfam" id="PF07238"/>
    </source>
</evidence>
<dbReference type="InterPro" id="IPR009875">
    <property type="entry name" value="PilZ_domain"/>
</dbReference>
<dbReference type="AlphaFoldDB" id="A0A562VF05"/>
<evidence type="ECO:0000313" key="2">
    <source>
        <dbReference type="EMBL" id="TWJ16428.1"/>
    </source>
</evidence>